<feature type="chain" id="PRO_5046217028" description="G-protein coupled receptors family 2 profile 2 domain-containing protein" evidence="2">
    <location>
        <begin position="24"/>
        <end position="617"/>
    </location>
</feature>
<comment type="caution">
    <text evidence="3">The sequence shown here is derived from an EMBL/GenBank/DDBJ whole genome shotgun (WGS) entry which is preliminary data.</text>
</comment>
<sequence length="617" mass="70847">MWAQSKLPLLLFHAVFIIVKVAGQVSLENNKTTTFLYKCPDQAILLDNSLPTNWKNPKSLVLNLSMSISPESQFSFELIMNQLNCRTTSNFHTIRHFYWHPEQNHSQIIVNGIPETVTKSNLSLLPYGVLVWNKEDSERYVYGMDHFCISNLASDGWITFKVCHVNCSVVGVGGTSSTSLVNSRQQCVRKCCAPHQLLKHSWMHDFECVGGVLQSNHGIQERYSNSKGGESVDDIFGPPNNIVLFGKPTCSYPKRIYWGFSSESAIEPSVQILEDGALFYQTPHWHTPTEVSLYRDYCLDGDSKSLLFFHAVWCSDEKAKITTSILNWRNNLFFYTSNLISVIFLLATLVLLAKQPYKGNIQNWLRAVYVSALLSGRIPMTVYQMLTRVQELYFYAWKLCMLGAWATVSSFFVAYFTVSTLIFELWWRVSQSYMKMNKNWIRVVIYAIPSVGLPLVISGNVVKFTHLYKSDESWCFIDMRLFPIPALFYITGILLLINTVLVIWTKKSFGKVEESTGSQRMKQAAQLCFSTNWKLLVLMGLFYLSELAFELARSVTPFEKTELLLWIFAPFDFLNSFMGIVVFLIYFTSKLRWNVMNFSSSSNIEERTISMELIHMT</sequence>
<feature type="transmembrane region" description="Helical" evidence="1">
    <location>
        <begin position="439"/>
        <end position="462"/>
    </location>
</feature>
<feature type="transmembrane region" description="Helical" evidence="1">
    <location>
        <begin position="524"/>
        <end position="544"/>
    </location>
</feature>
<feature type="signal peptide" evidence="2">
    <location>
        <begin position="1"/>
        <end position="23"/>
    </location>
</feature>
<name>A0ABP1S7V6_9HEXA</name>
<evidence type="ECO:0000313" key="3">
    <source>
        <dbReference type="EMBL" id="CAL8146511.1"/>
    </source>
</evidence>
<feature type="transmembrane region" description="Helical" evidence="1">
    <location>
        <begin position="364"/>
        <end position="382"/>
    </location>
</feature>
<dbReference type="Gene3D" id="1.20.1070.10">
    <property type="entry name" value="Rhodopsin 7-helix transmembrane proteins"/>
    <property type="match status" value="1"/>
</dbReference>
<evidence type="ECO:0000256" key="1">
    <source>
        <dbReference type="SAM" id="Phobius"/>
    </source>
</evidence>
<feature type="transmembrane region" description="Helical" evidence="1">
    <location>
        <begin position="332"/>
        <end position="352"/>
    </location>
</feature>
<dbReference type="Proteomes" id="UP001642540">
    <property type="component" value="Unassembled WGS sequence"/>
</dbReference>
<evidence type="ECO:0000313" key="4">
    <source>
        <dbReference type="Proteomes" id="UP001642540"/>
    </source>
</evidence>
<feature type="transmembrane region" description="Helical" evidence="1">
    <location>
        <begin position="564"/>
        <end position="587"/>
    </location>
</feature>
<gene>
    <name evidence="3" type="ORF">ODALV1_LOCUS30841</name>
</gene>
<proteinExistence type="predicted"/>
<dbReference type="EMBL" id="CAXLJM020000164">
    <property type="protein sequence ID" value="CAL8146511.1"/>
    <property type="molecule type" value="Genomic_DNA"/>
</dbReference>
<evidence type="ECO:0008006" key="5">
    <source>
        <dbReference type="Google" id="ProtNLM"/>
    </source>
</evidence>
<accession>A0ABP1S7V6</accession>
<evidence type="ECO:0000256" key="2">
    <source>
        <dbReference type="SAM" id="SignalP"/>
    </source>
</evidence>
<protein>
    <recommendedName>
        <fullName evidence="5">G-protein coupled receptors family 2 profile 2 domain-containing protein</fullName>
    </recommendedName>
</protein>
<keyword evidence="2" id="KW-0732">Signal</keyword>
<reference evidence="3 4" key="1">
    <citation type="submission" date="2024-08" db="EMBL/GenBank/DDBJ databases">
        <authorList>
            <person name="Cucini C."/>
            <person name="Frati F."/>
        </authorList>
    </citation>
    <scope>NUCLEOTIDE SEQUENCE [LARGE SCALE GENOMIC DNA]</scope>
</reference>
<keyword evidence="1" id="KW-0472">Membrane</keyword>
<dbReference type="PANTHER" id="PTHR46953:SF1">
    <property type="entry name" value="G-PROTEIN COUPLED RECEPTOR MTH-LIKE 1-RELATED"/>
    <property type="match status" value="1"/>
</dbReference>
<feature type="transmembrane region" description="Helical" evidence="1">
    <location>
        <begin position="402"/>
        <end position="427"/>
    </location>
</feature>
<feature type="transmembrane region" description="Helical" evidence="1">
    <location>
        <begin position="482"/>
        <end position="504"/>
    </location>
</feature>
<keyword evidence="1" id="KW-1133">Transmembrane helix</keyword>
<organism evidence="3 4">
    <name type="scientific">Orchesella dallaii</name>
    <dbReference type="NCBI Taxonomy" id="48710"/>
    <lineage>
        <taxon>Eukaryota</taxon>
        <taxon>Metazoa</taxon>
        <taxon>Ecdysozoa</taxon>
        <taxon>Arthropoda</taxon>
        <taxon>Hexapoda</taxon>
        <taxon>Collembola</taxon>
        <taxon>Entomobryomorpha</taxon>
        <taxon>Entomobryoidea</taxon>
        <taxon>Orchesellidae</taxon>
        <taxon>Orchesellinae</taxon>
        <taxon>Orchesella</taxon>
    </lineage>
</organism>
<dbReference type="PANTHER" id="PTHR46953">
    <property type="entry name" value="G-PROTEIN COUPLED RECEPTOR MTH-LIKE 1-RELATED"/>
    <property type="match status" value="1"/>
</dbReference>
<keyword evidence="4" id="KW-1185">Reference proteome</keyword>
<keyword evidence="1" id="KW-0812">Transmembrane</keyword>
<dbReference type="InterPro" id="IPR052808">
    <property type="entry name" value="GPCR_Mth-like"/>
</dbReference>